<evidence type="ECO:0000256" key="2">
    <source>
        <dbReference type="ARBA" id="ARBA00022448"/>
    </source>
</evidence>
<evidence type="ECO:0000256" key="1">
    <source>
        <dbReference type="ARBA" id="ARBA00004141"/>
    </source>
</evidence>
<dbReference type="EMBL" id="JAEPRA010000012">
    <property type="protein sequence ID" value="KAG2177403.1"/>
    <property type="molecule type" value="Genomic_DNA"/>
</dbReference>
<dbReference type="InterPro" id="IPR011701">
    <property type="entry name" value="MFS"/>
</dbReference>
<keyword evidence="2" id="KW-0813">Transport</keyword>
<comment type="caution">
    <text evidence="9">The sequence shown here is derived from an EMBL/GenBank/DDBJ whole genome shotgun (WGS) entry which is preliminary data.</text>
</comment>
<feature type="transmembrane region" description="Helical" evidence="7">
    <location>
        <begin position="105"/>
        <end position="125"/>
    </location>
</feature>
<keyword evidence="3 7" id="KW-0812">Transmembrane</keyword>
<accession>A0A8H7PP70</accession>
<evidence type="ECO:0000313" key="10">
    <source>
        <dbReference type="Proteomes" id="UP000612746"/>
    </source>
</evidence>
<reference evidence="9" key="1">
    <citation type="submission" date="2020-12" db="EMBL/GenBank/DDBJ databases">
        <title>Metabolic potential, ecology and presence of endohyphal bacteria is reflected in genomic diversity of Mucoromycotina.</title>
        <authorList>
            <person name="Muszewska A."/>
            <person name="Okrasinska A."/>
            <person name="Steczkiewicz K."/>
            <person name="Drgas O."/>
            <person name="Orlowska M."/>
            <person name="Perlinska-Lenart U."/>
            <person name="Aleksandrzak-Piekarczyk T."/>
            <person name="Szatraj K."/>
            <person name="Zielenkiewicz U."/>
            <person name="Pilsyk S."/>
            <person name="Malc E."/>
            <person name="Mieczkowski P."/>
            <person name="Kruszewska J.S."/>
            <person name="Biernat P."/>
            <person name="Pawlowska J."/>
        </authorList>
    </citation>
    <scope>NUCLEOTIDE SEQUENCE</scope>
    <source>
        <strain evidence="9">WA0000051536</strain>
    </source>
</reference>
<feature type="transmembrane region" description="Helical" evidence="7">
    <location>
        <begin position="393"/>
        <end position="413"/>
    </location>
</feature>
<evidence type="ECO:0000256" key="4">
    <source>
        <dbReference type="ARBA" id="ARBA00022989"/>
    </source>
</evidence>
<dbReference type="Gene3D" id="1.20.1250.20">
    <property type="entry name" value="MFS general substrate transporter like domains"/>
    <property type="match status" value="1"/>
</dbReference>
<feature type="transmembrane region" description="Helical" evidence="7">
    <location>
        <begin position="419"/>
        <end position="438"/>
    </location>
</feature>
<dbReference type="PANTHER" id="PTHR23511">
    <property type="entry name" value="SYNAPTIC VESICLE GLYCOPROTEIN 2"/>
    <property type="match status" value="1"/>
</dbReference>
<dbReference type="GO" id="GO:0016020">
    <property type="term" value="C:membrane"/>
    <property type="evidence" value="ECO:0007669"/>
    <property type="project" value="UniProtKB-SubCell"/>
</dbReference>
<feature type="transmembrane region" description="Helical" evidence="7">
    <location>
        <begin position="445"/>
        <end position="465"/>
    </location>
</feature>
<sequence length="537" mass="57691">MTEGDTKSEVTHTSETQPAVEETDNHSSAESDDNTILGAAVTKLYARKVSLLNNELSRIGMGWYQWRLFILAGIGWTADNFWATLNSQAVYQVGLEYNVSTTQLPWGSMSLAIGLCLGAIFWSALSDHIGRRFSFNITLLIGGVVALMAAGAPTFAGYCVFVAFIGFGMGGNLPIDGALFLEFLPGEWQWLLAFLSIWWALGQLIVTLLAWAFITGFSCSSADNCPTSSNLGWRYLYYVTGGIALLMAAARFITMQLDESPKYLLAQGEDAGVVKMVHIIAKTNGTESNLAEEDFKAIDSEFDEKVTEAPLVGSANDPQIAPVAKESLLRKYSVDHVAPLFATPKLALNTSLIIMIWFLIGLSYPLFNASLPVWLRLHNINTATGIDQSFREYIGYAVLGIPGSAIGAYLTTLRFGRKGALASSTILSGVFIFLFAAAKSNAEVVAFNCVTSVTTGAMYGVLYAYTPEVFPSPHRGTGSGLASAANRLGGIIASIIPMSSAAGLDTTIPFWVSAALFTSAGILVLFLPVESRGRMAI</sequence>
<keyword evidence="4 7" id="KW-1133">Transmembrane helix</keyword>
<evidence type="ECO:0000313" key="9">
    <source>
        <dbReference type="EMBL" id="KAG2177403.1"/>
    </source>
</evidence>
<dbReference type="SUPFAM" id="SSF103473">
    <property type="entry name" value="MFS general substrate transporter"/>
    <property type="match status" value="1"/>
</dbReference>
<feature type="domain" description="Major facilitator superfamily (MFS) profile" evidence="8">
    <location>
        <begin position="68"/>
        <end position="532"/>
    </location>
</feature>
<dbReference type="GO" id="GO:0022857">
    <property type="term" value="F:transmembrane transporter activity"/>
    <property type="evidence" value="ECO:0007669"/>
    <property type="project" value="InterPro"/>
</dbReference>
<dbReference type="InterPro" id="IPR020846">
    <property type="entry name" value="MFS_dom"/>
</dbReference>
<evidence type="ECO:0000256" key="6">
    <source>
        <dbReference type="SAM" id="MobiDB-lite"/>
    </source>
</evidence>
<evidence type="ECO:0000259" key="8">
    <source>
        <dbReference type="PROSITE" id="PS50850"/>
    </source>
</evidence>
<proteinExistence type="predicted"/>
<evidence type="ECO:0000256" key="7">
    <source>
        <dbReference type="SAM" id="Phobius"/>
    </source>
</evidence>
<dbReference type="Proteomes" id="UP000612746">
    <property type="component" value="Unassembled WGS sequence"/>
</dbReference>
<comment type="subcellular location">
    <subcellularLocation>
        <location evidence="1">Membrane</location>
        <topology evidence="1">Multi-pass membrane protein</topology>
    </subcellularLocation>
</comment>
<keyword evidence="5 7" id="KW-0472">Membrane</keyword>
<dbReference type="PROSITE" id="PS50850">
    <property type="entry name" value="MFS"/>
    <property type="match status" value="1"/>
</dbReference>
<feature type="transmembrane region" description="Helical" evidence="7">
    <location>
        <begin position="190"/>
        <end position="214"/>
    </location>
</feature>
<dbReference type="OrthoDB" id="3936150at2759"/>
<feature type="compositionally biased region" description="Basic and acidic residues" evidence="6">
    <location>
        <begin position="1"/>
        <end position="12"/>
    </location>
</feature>
<dbReference type="Pfam" id="PF07690">
    <property type="entry name" value="MFS_1"/>
    <property type="match status" value="2"/>
</dbReference>
<evidence type="ECO:0000256" key="5">
    <source>
        <dbReference type="ARBA" id="ARBA00023136"/>
    </source>
</evidence>
<feature type="transmembrane region" description="Helical" evidence="7">
    <location>
        <begin position="235"/>
        <end position="254"/>
    </location>
</feature>
<feature type="transmembrane region" description="Helical" evidence="7">
    <location>
        <begin position="66"/>
        <end position="85"/>
    </location>
</feature>
<dbReference type="InterPro" id="IPR036259">
    <property type="entry name" value="MFS_trans_sf"/>
</dbReference>
<dbReference type="CDD" id="cd17316">
    <property type="entry name" value="MFS_SV2_like"/>
    <property type="match status" value="1"/>
</dbReference>
<evidence type="ECO:0000256" key="3">
    <source>
        <dbReference type="ARBA" id="ARBA00022692"/>
    </source>
</evidence>
<feature type="transmembrane region" description="Helical" evidence="7">
    <location>
        <begin position="508"/>
        <end position="529"/>
    </location>
</feature>
<feature type="region of interest" description="Disordered" evidence="6">
    <location>
        <begin position="1"/>
        <end position="32"/>
    </location>
</feature>
<feature type="transmembrane region" description="Helical" evidence="7">
    <location>
        <begin position="346"/>
        <end position="367"/>
    </location>
</feature>
<protein>
    <recommendedName>
        <fullName evidence="8">Major facilitator superfamily (MFS) profile domain-containing protein</fullName>
    </recommendedName>
</protein>
<name>A0A8H7PP70_9FUNG</name>
<organism evidence="9 10">
    <name type="scientific">Umbelopsis vinacea</name>
    <dbReference type="NCBI Taxonomy" id="44442"/>
    <lineage>
        <taxon>Eukaryota</taxon>
        <taxon>Fungi</taxon>
        <taxon>Fungi incertae sedis</taxon>
        <taxon>Mucoromycota</taxon>
        <taxon>Mucoromycotina</taxon>
        <taxon>Umbelopsidomycetes</taxon>
        <taxon>Umbelopsidales</taxon>
        <taxon>Umbelopsidaceae</taxon>
        <taxon>Umbelopsis</taxon>
    </lineage>
</organism>
<dbReference type="AlphaFoldDB" id="A0A8H7PP70"/>
<gene>
    <name evidence="9" type="ORF">INT44_007914</name>
</gene>
<dbReference type="PANTHER" id="PTHR23511:SF12">
    <property type="entry name" value="TRANSPORTER, PUTATIVE (AFU_ORTHOLOGUE AFUA_7G01740)-RELATED"/>
    <property type="match status" value="1"/>
</dbReference>
<keyword evidence="10" id="KW-1185">Reference proteome</keyword>
<feature type="transmembrane region" description="Helical" evidence="7">
    <location>
        <begin position="137"/>
        <end position="170"/>
    </location>
</feature>